<sequence>MLKKKKKEGKTMKKSNRKFPRAALSVMLVMGLILPSPGWLAPAHVKAANNGNPPFKIDLTGIFVTSATGSNSSVIGVISFK</sequence>
<protein>
    <submittedName>
        <fullName evidence="1">Uncharacterized protein</fullName>
    </submittedName>
</protein>
<dbReference type="AlphaFoldDB" id="A0A941J8G9"/>
<comment type="caution">
    <text evidence="1">The sequence shown here is derived from an EMBL/GenBank/DDBJ whole genome shotgun (WGS) entry which is preliminary data.</text>
</comment>
<name>A0A941J8G9_9BACI</name>
<organism evidence="1 2">
    <name type="scientific">Peribacillus frigoritolerans</name>
    <dbReference type="NCBI Taxonomy" id="450367"/>
    <lineage>
        <taxon>Bacteria</taxon>
        <taxon>Bacillati</taxon>
        <taxon>Bacillota</taxon>
        <taxon>Bacilli</taxon>
        <taxon>Bacillales</taxon>
        <taxon>Bacillaceae</taxon>
        <taxon>Peribacillus</taxon>
    </lineage>
</organism>
<evidence type="ECO:0000313" key="2">
    <source>
        <dbReference type="Proteomes" id="UP000680045"/>
    </source>
</evidence>
<accession>A0A941J8G9</accession>
<dbReference type="Proteomes" id="UP000680045">
    <property type="component" value="Unassembled WGS sequence"/>
</dbReference>
<gene>
    <name evidence="1" type="ORF">KEH51_21940</name>
</gene>
<evidence type="ECO:0000313" key="1">
    <source>
        <dbReference type="EMBL" id="MBR8645706.1"/>
    </source>
</evidence>
<reference evidence="1" key="1">
    <citation type="submission" date="2021-04" db="EMBL/GenBank/DDBJ databases">
        <title>Whole genome sequencing of Enterococci isolates from hospitalized patients.</title>
        <authorList>
            <person name="Ogoti B.M."/>
            <person name="Onyambu F.G."/>
        </authorList>
    </citation>
    <scope>NUCLEOTIDE SEQUENCE</scope>
    <source>
        <strain evidence="1">242</strain>
    </source>
</reference>
<proteinExistence type="predicted"/>
<dbReference type="EMBL" id="JAGTPW010000048">
    <property type="protein sequence ID" value="MBR8645706.1"/>
    <property type="molecule type" value="Genomic_DNA"/>
</dbReference>